<dbReference type="EMBL" id="JBDXMX010000001">
    <property type="protein sequence ID" value="MEO9246470.1"/>
    <property type="molecule type" value="Genomic_DNA"/>
</dbReference>
<comment type="caution">
    <text evidence="1">The sequence shown here is derived from an EMBL/GenBank/DDBJ whole genome shotgun (WGS) entry which is preliminary data.</text>
</comment>
<proteinExistence type="predicted"/>
<protein>
    <submittedName>
        <fullName evidence="1">Uncharacterized protein</fullName>
    </submittedName>
</protein>
<reference evidence="1 2" key="1">
    <citation type="submission" date="2024-05" db="EMBL/GenBank/DDBJ databases">
        <authorList>
            <person name="Yi C."/>
        </authorList>
    </citation>
    <scope>NUCLEOTIDE SEQUENCE [LARGE SCALE GENOMIC DNA]</scope>
    <source>
        <strain evidence="1 2">XS13</strain>
    </source>
</reference>
<sequence length="77" mass="8399">MGLCPDCGRPASECGSEQYMVQTRVCGPSAAVDQWRKDNKNPPPGVVLSTVKVKAAVDSPAVQTAPEWWLRKHGYIE</sequence>
<dbReference type="RefSeq" id="WP_347918528.1">
    <property type="nucleotide sequence ID" value="NZ_JBDXMX010000001.1"/>
</dbReference>
<name>A0ABV0IEG3_9MICC</name>
<gene>
    <name evidence="1" type="ORF">ABDK96_02100</name>
</gene>
<organism evidence="1 2">
    <name type="scientific">Citricoccus nitrophenolicus</name>
    <dbReference type="NCBI Taxonomy" id="863575"/>
    <lineage>
        <taxon>Bacteria</taxon>
        <taxon>Bacillati</taxon>
        <taxon>Actinomycetota</taxon>
        <taxon>Actinomycetes</taxon>
        <taxon>Micrococcales</taxon>
        <taxon>Micrococcaceae</taxon>
        <taxon>Citricoccus</taxon>
    </lineage>
</organism>
<dbReference type="Proteomes" id="UP001484097">
    <property type="component" value="Unassembled WGS sequence"/>
</dbReference>
<evidence type="ECO:0000313" key="1">
    <source>
        <dbReference type="EMBL" id="MEO9246470.1"/>
    </source>
</evidence>
<keyword evidence="2" id="KW-1185">Reference proteome</keyword>
<accession>A0ABV0IEG3</accession>
<evidence type="ECO:0000313" key="2">
    <source>
        <dbReference type="Proteomes" id="UP001484097"/>
    </source>
</evidence>